<sequence>MEERSLIKQDEINSNSINVSEGCSHRNDAIEFRYCTKGSIKFQAFQQLDCSFIEIFVEIGSDVEITECVMIKNTMRSYINDDNEHVLVYTVQCSIVASNYYATRLAKKHNSENAPKLNNWHVWGFDNNKGGDFGGTDVRYYESHEEGYVMSVLHLGLGRCKGNITVALLVITPFFTNSQYFNQV</sequence>
<comment type="caution">
    <text evidence="1">The sequence shown here is derived from an EMBL/GenBank/DDBJ whole genome shotgun (WGS) entry which is preliminary data.</text>
</comment>
<name>A0ABR2I7G2_9EUKA</name>
<evidence type="ECO:0000313" key="1">
    <source>
        <dbReference type="EMBL" id="KAK8857345.1"/>
    </source>
</evidence>
<proteinExistence type="predicted"/>
<gene>
    <name evidence="1" type="ORF">M9Y10_015749</name>
</gene>
<accession>A0ABR2I7G2</accession>
<dbReference type="EMBL" id="JAPFFF010000020">
    <property type="protein sequence ID" value="KAK8857345.1"/>
    <property type="molecule type" value="Genomic_DNA"/>
</dbReference>
<keyword evidence="2" id="KW-1185">Reference proteome</keyword>
<organism evidence="1 2">
    <name type="scientific">Tritrichomonas musculus</name>
    <dbReference type="NCBI Taxonomy" id="1915356"/>
    <lineage>
        <taxon>Eukaryota</taxon>
        <taxon>Metamonada</taxon>
        <taxon>Parabasalia</taxon>
        <taxon>Tritrichomonadida</taxon>
        <taxon>Tritrichomonadidae</taxon>
        <taxon>Tritrichomonas</taxon>
    </lineage>
</organism>
<protein>
    <submittedName>
        <fullName evidence="1">Uncharacterized protein</fullName>
    </submittedName>
</protein>
<reference evidence="1 2" key="1">
    <citation type="submission" date="2024-04" db="EMBL/GenBank/DDBJ databases">
        <title>Tritrichomonas musculus Genome.</title>
        <authorList>
            <person name="Alves-Ferreira E."/>
            <person name="Grigg M."/>
            <person name="Lorenzi H."/>
            <person name="Galac M."/>
        </authorList>
    </citation>
    <scope>NUCLEOTIDE SEQUENCE [LARGE SCALE GENOMIC DNA]</scope>
    <source>
        <strain evidence="1 2">EAF2021</strain>
    </source>
</reference>
<dbReference type="Proteomes" id="UP001470230">
    <property type="component" value="Unassembled WGS sequence"/>
</dbReference>
<evidence type="ECO:0000313" key="2">
    <source>
        <dbReference type="Proteomes" id="UP001470230"/>
    </source>
</evidence>